<sequence>MEVNTVRMNTPYLGITYNHTYKPHLLLTTGIQYFETAHQLNGKVIIQITNNDQHYQEIINILRQEFYRTQSISFPLDVALRSQGPWNKYIAMGLAPSLVLKQEHFINRNYYPDPPSPLGSFRRMGCYGRITGGINFQQGDWDYGLALTYQHNFIDLYKSQDLDVYMSNIQLSIIFSHNLSIL</sequence>
<organism evidence="1 2">
    <name type="scientific">Algivirga pacifica</name>
    <dbReference type="NCBI Taxonomy" id="1162670"/>
    <lineage>
        <taxon>Bacteria</taxon>
        <taxon>Pseudomonadati</taxon>
        <taxon>Bacteroidota</taxon>
        <taxon>Cytophagia</taxon>
        <taxon>Cytophagales</taxon>
        <taxon>Flammeovirgaceae</taxon>
        <taxon>Algivirga</taxon>
    </lineage>
</organism>
<dbReference type="EMBL" id="BAABJX010000036">
    <property type="protein sequence ID" value="GAA4838068.1"/>
    <property type="molecule type" value="Genomic_DNA"/>
</dbReference>
<name>A0ABP9DFC1_9BACT</name>
<evidence type="ECO:0000313" key="2">
    <source>
        <dbReference type="Proteomes" id="UP001500298"/>
    </source>
</evidence>
<dbReference type="Proteomes" id="UP001500298">
    <property type="component" value="Unassembled WGS sequence"/>
</dbReference>
<protein>
    <recommendedName>
        <fullName evidence="3">Outer membrane protein beta-barrel domain-containing protein</fullName>
    </recommendedName>
</protein>
<proteinExistence type="predicted"/>
<comment type="caution">
    <text evidence="1">The sequence shown here is derived from an EMBL/GenBank/DDBJ whole genome shotgun (WGS) entry which is preliminary data.</text>
</comment>
<evidence type="ECO:0008006" key="3">
    <source>
        <dbReference type="Google" id="ProtNLM"/>
    </source>
</evidence>
<reference evidence="2" key="1">
    <citation type="journal article" date="2019" name="Int. J. Syst. Evol. Microbiol.">
        <title>The Global Catalogue of Microorganisms (GCM) 10K type strain sequencing project: providing services to taxonomists for standard genome sequencing and annotation.</title>
        <authorList>
            <consortium name="The Broad Institute Genomics Platform"/>
            <consortium name="The Broad Institute Genome Sequencing Center for Infectious Disease"/>
            <person name="Wu L."/>
            <person name="Ma J."/>
        </authorList>
    </citation>
    <scope>NUCLEOTIDE SEQUENCE [LARGE SCALE GENOMIC DNA]</scope>
    <source>
        <strain evidence="2">JCM 18326</strain>
    </source>
</reference>
<keyword evidence="2" id="KW-1185">Reference proteome</keyword>
<accession>A0ABP9DFC1</accession>
<evidence type="ECO:0000313" key="1">
    <source>
        <dbReference type="EMBL" id="GAA4838068.1"/>
    </source>
</evidence>
<gene>
    <name evidence="1" type="ORF">GCM10023331_24050</name>
</gene>